<gene>
    <name evidence="1" type="ORF">GCM10022410_00410</name>
</gene>
<reference evidence="2" key="1">
    <citation type="journal article" date="2019" name="Int. J. Syst. Evol. Microbiol.">
        <title>The Global Catalogue of Microorganisms (GCM) 10K type strain sequencing project: providing services to taxonomists for standard genome sequencing and annotation.</title>
        <authorList>
            <consortium name="The Broad Institute Genomics Platform"/>
            <consortium name="The Broad Institute Genome Sequencing Center for Infectious Disease"/>
            <person name="Wu L."/>
            <person name="Ma J."/>
        </authorList>
    </citation>
    <scope>NUCLEOTIDE SEQUENCE [LARGE SCALE GENOMIC DNA]</scope>
    <source>
        <strain evidence="2">JCM 17250</strain>
    </source>
</reference>
<dbReference type="Proteomes" id="UP001501734">
    <property type="component" value="Unassembled WGS sequence"/>
</dbReference>
<evidence type="ECO:0000313" key="2">
    <source>
        <dbReference type="Proteomes" id="UP001501734"/>
    </source>
</evidence>
<evidence type="ECO:0000313" key="1">
    <source>
        <dbReference type="EMBL" id="GAA4056891.1"/>
    </source>
</evidence>
<name>A0ABP7V0K2_9BACI</name>
<comment type="caution">
    <text evidence="1">The sequence shown here is derived from an EMBL/GenBank/DDBJ whole genome shotgun (WGS) entry which is preliminary data.</text>
</comment>
<dbReference type="RefSeq" id="WP_344909237.1">
    <property type="nucleotide sequence ID" value="NZ_BAABDL010000002.1"/>
</dbReference>
<organism evidence="1 2">
    <name type="scientific">Amphibacillus indicireducens</name>
    <dbReference type="NCBI Taxonomy" id="1076330"/>
    <lineage>
        <taxon>Bacteria</taxon>
        <taxon>Bacillati</taxon>
        <taxon>Bacillota</taxon>
        <taxon>Bacilli</taxon>
        <taxon>Bacillales</taxon>
        <taxon>Bacillaceae</taxon>
        <taxon>Amphibacillus</taxon>
    </lineage>
</organism>
<sequence length="147" mass="16740">MNSILSYPNRGPYGDASYRGNCSGYIIRDILNYYRPTFFLECFAGSGSGYDVAKGLGYKNSIHLDLNERFGNFNLLTDQLPVGSDLVFSHPPYWNIVKYSGQNNVWGSEVHKGDLSHIENYSDFIERLDIINRKIYDSIIEGGDMQF</sequence>
<proteinExistence type="predicted"/>
<dbReference type="EMBL" id="BAABDL010000002">
    <property type="protein sequence ID" value="GAA4056891.1"/>
    <property type="molecule type" value="Genomic_DNA"/>
</dbReference>
<keyword evidence="2" id="KW-1185">Reference proteome</keyword>
<protein>
    <recommendedName>
        <fullName evidence="3">DNA modification methylase</fullName>
    </recommendedName>
</protein>
<evidence type="ECO:0008006" key="3">
    <source>
        <dbReference type="Google" id="ProtNLM"/>
    </source>
</evidence>
<accession>A0ABP7V0K2</accession>